<name>A0ABX6INX0_9ACTN</name>
<organism evidence="2 3">
    <name type="scientific">Gordonia pseudamarae</name>
    <dbReference type="NCBI Taxonomy" id="2831662"/>
    <lineage>
        <taxon>Bacteria</taxon>
        <taxon>Bacillati</taxon>
        <taxon>Actinomycetota</taxon>
        <taxon>Actinomycetes</taxon>
        <taxon>Mycobacteriales</taxon>
        <taxon>Gordoniaceae</taxon>
        <taxon>Gordonia</taxon>
    </lineage>
</organism>
<feature type="transmembrane region" description="Helical" evidence="1">
    <location>
        <begin position="163"/>
        <end position="193"/>
    </location>
</feature>
<dbReference type="PANTHER" id="PTHR30188">
    <property type="entry name" value="ABC TRANSPORTER PERMEASE PROTEIN-RELATED"/>
    <property type="match status" value="1"/>
</dbReference>
<dbReference type="EMBL" id="CP045809">
    <property type="protein sequence ID" value="QHN37614.1"/>
    <property type="molecule type" value="Genomic_DNA"/>
</dbReference>
<evidence type="ECO:0000313" key="3">
    <source>
        <dbReference type="Proteomes" id="UP001059836"/>
    </source>
</evidence>
<keyword evidence="1" id="KW-1133">Transmembrane helix</keyword>
<accession>A0ABX6INX0</accession>
<keyword evidence="3" id="KW-1185">Reference proteome</keyword>
<dbReference type="Proteomes" id="UP001059836">
    <property type="component" value="Chromosome"/>
</dbReference>
<feature type="transmembrane region" description="Helical" evidence="1">
    <location>
        <begin position="245"/>
        <end position="266"/>
    </location>
</feature>
<keyword evidence="1" id="KW-0472">Membrane</keyword>
<sequence>MFAGAGPAMDRAMEGVVTWVTTVPRNSLATIGRAAQLAVQVIWYAITGIARMRIPVVETLEQAWFLLTVTALPAVLIALPFGTEISIQVGAVVNQVGAKSLAGAASGIGVISQGAPIAAGLLMGGAAASAIAADLGARSIREEIDAMRVMGVNPVQRLVLPRLLAILLIAPILCVVIVASAVAAGFSLAVSINGVIPGSFWQSFGAFATTTDFYFAILKTMLFGMEVVIIASLRGLEAKGGPRGVADAVNASVVLGFIAVFITNLLTTQIQSMFFPSAVG</sequence>
<dbReference type="PANTHER" id="PTHR30188:SF4">
    <property type="entry name" value="PROTEIN TRIGALACTOSYLDIACYLGLYCEROL 1, CHLOROPLASTIC"/>
    <property type="match status" value="1"/>
</dbReference>
<gene>
    <name evidence="2" type="ORF">GII31_14845</name>
</gene>
<reference evidence="2" key="1">
    <citation type="journal article" date="2021" name="Nat. Microbiol.">
        <title>Cocultivation of an ultrasmall environmental parasitic bacterium with lytic ability against bacteria associated with wastewater foams.</title>
        <authorList>
            <person name="Batinovic S."/>
            <person name="Rose J.J.A."/>
            <person name="Ratcliffe J."/>
            <person name="Seviour R.J."/>
            <person name="Petrovski S."/>
        </authorList>
    </citation>
    <scope>NUCLEOTIDE SEQUENCE</scope>
    <source>
        <strain evidence="2">CON9</strain>
    </source>
</reference>
<feature type="transmembrane region" description="Helical" evidence="1">
    <location>
        <begin position="213"/>
        <end position="233"/>
    </location>
</feature>
<dbReference type="InterPro" id="IPR030802">
    <property type="entry name" value="Permease_MalE"/>
</dbReference>
<protein>
    <submittedName>
        <fullName evidence="2">ABC transporter permease</fullName>
    </submittedName>
</protein>
<feature type="transmembrane region" description="Helical" evidence="1">
    <location>
        <begin position="63"/>
        <end position="81"/>
    </location>
</feature>
<keyword evidence="1" id="KW-0812">Transmembrane</keyword>
<proteinExistence type="predicted"/>
<dbReference type="Pfam" id="PF02405">
    <property type="entry name" value="MlaE"/>
    <property type="match status" value="1"/>
</dbReference>
<evidence type="ECO:0000313" key="2">
    <source>
        <dbReference type="EMBL" id="QHN37614.1"/>
    </source>
</evidence>
<evidence type="ECO:0000256" key="1">
    <source>
        <dbReference type="SAM" id="Phobius"/>
    </source>
</evidence>